<dbReference type="GO" id="GO:0016168">
    <property type="term" value="F:chlorophyll binding"/>
    <property type="evidence" value="ECO:0007669"/>
    <property type="project" value="UniProtKB-KW"/>
</dbReference>
<feature type="binding site" description="axial binding residue" evidence="7">
    <location>
        <position position="81"/>
    </location>
    <ligand>
        <name>chlorophyll b</name>
        <dbReference type="ChEBI" id="CHEBI:61721"/>
        <label>1</label>
    </ligand>
    <ligandPart>
        <name>Mg</name>
        <dbReference type="ChEBI" id="CHEBI:25107"/>
    </ligandPart>
</feature>
<reference evidence="9" key="1">
    <citation type="submission" date="2021-01" db="EMBL/GenBank/DDBJ databases">
        <authorList>
            <person name="Corre E."/>
            <person name="Pelletier E."/>
            <person name="Niang G."/>
            <person name="Scheremetjew M."/>
            <person name="Finn R."/>
            <person name="Kale V."/>
            <person name="Holt S."/>
            <person name="Cochrane G."/>
            <person name="Meng A."/>
            <person name="Brown T."/>
            <person name="Cohen L."/>
        </authorList>
    </citation>
    <scope>NUCLEOTIDE SEQUENCE</scope>
    <source>
        <strain evidence="9">CCMP3107</strain>
    </source>
</reference>
<dbReference type="EMBL" id="HBIU01035910">
    <property type="protein sequence ID" value="CAE0637749.1"/>
    <property type="molecule type" value="Transcribed_RNA"/>
</dbReference>
<evidence type="ECO:0000256" key="1">
    <source>
        <dbReference type="ARBA" id="ARBA00004022"/>
    </source>
</evidence>
<evidence type="ECO:0000256" key="5">
    <source>
        <dbReference type="ARBA" id="ARBA00022531"/>
    </source>
</evidence>
<accession>A0A6V1SPG2</accession>
<evidence type="ECO:0000256" key="6">
    <source>
        <dbReference type="ARBA" id="ARBA00022640"/>
    </source>
</evidence>
<keyword evidence="5" id="KW-0602">Photosynthesis</keyword>
<evidence type="ECO:0008006" key="10">
    <source>
        <dbReference type="Google" id="ProtNLM"/>
    </source>
</evidence>
<evidence type="ECO:0000313" key="9">
    <source>
        <dbReference type="EMBL" id="CAE0637749.1"/>
    </source>
</evidence>
<feature type="binding site" evidence="7">
    <location>
        <position position="175"/>
    </location>
    <ligand>
        <name>chlorophyll a</name>
        <dbReference type="ChEBI" id="CHEBI:58416"/>
        <label>1</label>
    </ligand>
</feature>
<keyword evidence="7" id="KW-0157">Chromophore</keyword>
<sequence length="207" mass="21949">MIKAASLVAMLGSASAFVPSASVGGAKSVQVMKMGLEDMVGAGVETGNKPWDPLNLSKLSDVSQNNPHVNWLRESELKHGRVAMLASVGVFATSIGARIPGYPVETKDWTAAYGEMIEKNPLAFVQILLFIGIIEGVTYPGELWFGEGRAPGALGYDPLGFAKKDKTPEVTQLKELKNGRAAMIAMAAYASHELIPGSVPLYDALGM</sequence>
<feature type="binding site" evidence="7">
    <location>
        <position position="51"/>
    </location>
    <ligand>
        <name>chlorophyll a</name>
        <dbReference type="ChEBI" id="CHEBI:58416"/>
        <label>1</label>
    </ligand>
</feature>
<name>A0A6V1SPG2_HETAK</name>
<feature type="binding site" evidence="7">
    <location>
        <position position="79"/>
    </location>
    <ligand>
        <name>chlorophyll a</name>
        <dbReference type="ChEBI" id="CHEBI:58416"/>
        <label>1</label>
    </ligand>
</feature>
<dbReference type="Gene3D" id="1.10.3460.10">
    <property type="entry name" value="Chlorophyll a/b binding protein domain"/>
    <property type="match status" value="1"/>
</dbReference>
<comment type="function">
    <text evidence="1">The light-harvesting complex (LHC) functions as a light receptor, it captures and delivers excitation energy to photosystems with which it is closely associated. Energy is transferred from the carotenoid and chlorophyll C (or B) to chlorophyll A and the photosynthetic reaction centers where it is used to synthesize ATP and reducing power.</text>
</comment>
<dbReference type="GO" id="GO:0009507">
    <property type="term" value="C:chloroplast"/>
    <property type="evidence" value="ECO:0007669"/>
    <property type="project" value="UniProtKB-SubCell"/>
</dbReference>
<keyword evidence="6" id="KW-0934">Plastid</keyword>
<organism evidence="9">
    <name type="scientific">Heterosigma akashiwo</name>
    <name type="common">Chromophytic alga</name>
    <name type="synonym">Heterosigma carterae</name>
    <dbReference type="NCBI Taxonomy" id="2829"/>
    <lineage>
        <taxon>Eukaryota</taxon>
        <taxon>Sar</taxon>
        <taxon>Stramenopiles</taxon>
        <taxon>Ochrophyta</taxon>
        <taxon>Raphidophyceae</taxon>
        <taxon>Chattonellales</taxon>
        <taxon>Chattonellaceae</taxon>
        <taxon>Heterosigma</taxon>
    </lineage>
</organism>
<dbReference type="InterPro" id="IPR022796">
    <property type="entry name" value="Chloroa_b-bind"/>
</dbReference>
<keyword evidence="4" id="KW-0150">Chloroplast</keyword>
<dbReference type="GO" id="GO:0016020">
    <property type="term" value="C:membrane"/>
    <property type="evidence" value="ECO:0007669"/>
    <property type="project" value="InterPro"/>
</dbReference>
<evidence type="ECO:0000256" key="7">
    <source>
        <dbReference type="PIRSR" id="PIRSR601344-1"/>
    </source>
</evidence>
<feature type="binding site" evidence="7">
    <location>
        <position position="57"/>
    </location>
    <ligand>
        <name>chlorophyll a</name>
        <dbReference type="ChEBI" id="CHEBI:58416"/>
        <label>1</label>
    </ligand>
</feature>
<feature type="signal peptide" evidence="8">
    <location>
        <begin position="1"/>
        <end position="16"/>
    </location>
</feature>
<feature type="binding site" evidence="7">
    <location>
        <position position="180"/>
    </location>
    <ligand>
        <name>chlorophyll a</name>
        <dbReference type="ChEBI" id="CHEBI:58416"/>
        <label>1</label>
    </ligand>
</feature>
<dbReference type="InterPro" id="IPR001344">
    <property type="entry name" value="Chloro_AB-bd_pln"/>
</dbReference>
<feature type="binding site" evidence="7">
    <location>
        <position position="174"/>
    </location>
    <ligand>
        <name>chlorophyll a</name>
        <dbReference type="ChEBI" id="CHEBI:58416"/>
        <label>1</label>
    </ligand>
</feature>
<comment type="similarity">
    <text evidence="3">Belongs to the fucoxanthin chlorophyll protein family.</text>
</comment>
<gene>
    <name evidence="9" type="ORF">HAKA00212_LOCUS16526</name>
</gene>
<dbReference type="AlphaFoldDB" id="A0A6V1SPG2"/>
<dbReference type="SUPFAM" id="SSF103511">
    <property type="entry name" value="Chlorophyll a-b binding protein"/>
    <property type="match status" value="1"/>
</dbReference>
<comment type="subcellular location">
    <subcellularLocation>
        <location evidence="2">Plastid</location>
        <location evidence="2">Chloroplast</location>
    </subcellularLocation>
</comment>
<evidence type="ECO:0000256" key="2">
    <source>
        <dbReference type="ARBA" id="ARBA00004229"/>
    </source>
</evidence>
<dbReference type="Pfam" id="PF00504">
    <property type="entry name" value="Chloroa_b-bind"/>
    <property type="match status" value="1"/>
</dbReference>
<evidence type="ECO:0000256" key="8">
    <source>
        <dbReference type="SAM" id="SignalP"/>
    </source>
</evidence>
<evidence type="ECO:0000256" key="4">
    <source>
        <dbReference type="ARBA" id="ARBA00022528"/>
    </source>
</evidence>
<keyword evidence="7" id="KW-0148">Chlorophyll</keyword>
<feature type="binding site" evidence="7">
    <location>
        <position position="178"/>
    </location>
    <ligand>
        <name>chlorophyll a</name>
        <dbReference type="ChEBI" id="CHEBI:58416"/>
        <label>1</label>
    </ligand>
</feature>
<dbReference type="GO" id="GO:0009765">
    <property type="term" value="P:photosynthesis, light harvesting"/>
    <property type="evidence" value="ECO:0007669"/>
    <property type="project" value="InterPro"/>
</dbReference>
<protein>
    <recommendedName>
        <fullName evidence="10">Plastid light harvesting protein</fullName>
    </recommendedName>
</protein>
<feature type="chain" id="PRO_5030160820" description="Plastid light harvesting protein" evidence="8">
    <location>
        <begin position="17"/>
        <end position="207"/>
    </location>
</feature>
<keyword evidence="8" id="KW-0732">Signal</keyword>
<feature type="binding site" evidence="7">
    <location>
        <position position="76"/>
    </location>
    <ligand>
        <name>chlorophyll a</name>
        <dbReference type="ChEBI" id="CHEBI:58416"/>
        <label>1</label>
    </ligand>
</feature>
<evidence type="ECO:0000256" key="3">
    <source>
        <dbReference type="ARBA" id="ARBA00005933"/>
    </source>
</evidence>
<dbReference type="PANTHER" id="PTHR21649">
    <property type="entry name" value="CHLOROPHYLL A/B BINDING PROTEIN"/>
    <property type="match status" value="1"/>
</dbReference>
<proteinExistence type="inferred from homology"/>